<comment type="caution">
    <text evidence="3">The sequence shown here is derived from an EMBL/GenBank/DDBJ whole genome shotgun (WGS) entry which is preliminary data.</text>
</comment>
<reference evidence="4" key="1">
    <citation type="journal article" date="2017" name="Proc. Natl. Acad. Sci. U.S.A.">
        <title>Simulation of Deepwater Horizon oil plume reveals substrate specialization within a complex community of hydrocarbon-degraders.</title>
        <authorList>
            <person name="Hu P."/>
            <person name="Dubinsky E.A."/>
            <person name="Probst A.J."/>
            <person name="Wang J."/>
            <person name="Sieber C.M.K."/>
            <person name="Tom L.M."/>
            <person name="Gardinali P."/>
            <person name="Banfield J.F."/>
            <person name="Atlas R.M."/>
            <person name="Andersen G.L."/>
        </authorList>
    </citation>
    <scope>NUCLEOTIDE SEQUENCE [LARGE SCALE GENOMIC DNA]</scope>
</reference>
<protein>
    <submittedName>
        <fullName evidence="3">Uncharacterized protein</fullName>
    </submittedName>
</protein>
<evidence type="ECO:0000256" key="1">
    <source>
        <dbReference type="SAM" id="MobiDB-lite"/>
    </source>
</evidence>
<keyword evidence="2" id="KW-0472">Membrane</keyword>
<dbReference type="AlphaFoldDB" id="A0A1Z8AWP0"/>
<evidence type="ECO:0000313" key="4">
    <source>
        <dbReference type="Proteomes" id="UP000196102"/>
    </source>
</evidence>
<sequence length="77" mass="8978">MVHNSQEEKDNVKKENQQVDAIPATKKKDASKKSFTYRWENHRYLAVRASYQFFNAIWTVVMAIGMFLAWLIAVLAT</sequence>
<evidence type="ECO:0000256" key="2">
    <source>
        <dbReference type="SAM" id="Phobius"/>
    </source>
</evidence>
<feature type="region of interest" description="Disordered" evidence="1">
    <location>
        <begin position="1"/>
        <end position="32"/>
    </location>
</feature>
<keyword evidence="2" id="KW-0812">Transmembrane</keyword>
<name>A0A1Z8AWP0_9FLAO</name>
<proteinExistence type="predicted"/>
<dbReference type="EMBL" id="MAAX01000117">
    <property type="protein sequence ID" value="OUS14618.1"/>
    <property type="molecule type" value="Genomic_DNA"/>
</dbReference>
<organism evidence="3 4">
    <name type="scientific">Nonlabens dokdonensis</name>
    <dbReference type="NCBI Taxonomy" id="328515"/>
    <lineage>
        <taxon>Bacteria</taxon>
        <taxon>Pseudomonadati</taxon>
        <taxon>Bacteroidota</taxon>
        <taxon>Flavobacteriia</taxon>
        <taxon>Flavobacteriales</taxon>
        <taxon>Flavobacteriaceae</taxon>
        <taxon>Nonlabens</taxon>
    </lineage>
</organism>
<feature type="compositionally biased region" description="Basic and acidic residues" evidence="1">
    <location>
        <begin position="1"/>
        <end position="17"/>
    </location>
</feature>
<evidence type="ECO:0000313" key="3">
    <source>
        <dbReference type="EMBL" id="OUS14618.1"/>
    </source>
</evidence>
<dbReference type="Proteomes" id="UP000196102">
    <property type="component" value="Unassembled WGS sequence"/>
</dbReference>
<accession>A0A1Z8AWP0</accession>
<gene>
    <name evidence="3" type="ORF">A9Q93_07560</name>
</gene>
<keyword evidence="2" id="KW-1133">Transmembrane helix</keyword>
<dbReference type="RefSeq" id="WP_303686805.1">
    <property type="nucleotide sequence ID" value="NZ_CAJXYO010000021.1"/>
</dbReference>
<feature type="transmembrane region" description="Helical" evidence="2">
    <location>
        <begin position="53"/>
        <end position="76"/>
    </location>
</feature>